<evidence type="ECO:0000313" key="8">
    <source>
        <dbReference type="EMBL" id="MFC4987868.1"/>
    </source>
</evidence>
<keyword evidence="5 6" id="KW-0472">Membrane</keyword>
<evidence type="ECO:0000256" key="3">
    <source>
        <dbReference type="ARBA" id="ARBA00022692"/>
    </source>
</evidence>
<comment type="caution">
    <text evidence="8">The sequence shown here is derived from an EMBL/GenBank/DDBJ whole genome shotgun (WGS) entry which is preliminary data.</text>
</comment>
<evidence type="ECO:0000256" key="5">
    <source>
        <dbReference type="ARBA" id="ARBA00023136"/>
    </source>
</evidence>
<proteinExistence type="predicted"/>
<organism evidence="8 9">
    <name type="scientific">Saliphagus infecundisoli</name>
    <dbReference type="NCBI Taxonomy" id="1849069"/>
    <lineage>
        <taxon>Archaea</taxon>
        <taxon>Methanobacteriati</taxon>
        <taxon>Methanobacteriota</taxon>
        <taxon>Stenosarchaea group</taxon>
        <taxon>Halobacteria</taxon>
        <taxon>Halobacteriales</taxon>
        <taxon>Natrialbaceae</taxon>
        <taxon>Saliphagus</taxon>
    </lineage>
</organism>
<dbReference type="SUPFAM" id="SSF103473">
    <property type="entry name" value="MFS general substrate transporter"/>
    <property type="match status" value="1"/>
</dbReference>
<dbReference type="InterPro" id="IPR020846">
    <property type="entry name" value="MFS_dom"/>
</dbReference>
<dbReference type="AlphaFoldDB" id="A0ABD5QDV7"/>
<feature type="transmembrane region" description="Helical" evidence="6">
    <location>
        <begin position="323"/>
        <end position="343"/>
    </location>
</feature>
<reference evidence="8 9" key="1">
    <citation type="journal article" date="2019" name="Int. J. Syst. Evol. Microbiol.">
        <title>The Global Catalogue of Microorganisms (GCM) 10K type strain sequencing project: providing services to taxonomists for standard genome sequencing and annotation.</title>
        <authorList>
            <consortium name="The Broad Institute Genomics Platform"/>
            <consortium name="The Broad Institute Genome Sequencing Center for Infectious Disease"/>
            <person name="Wu L."/>
            <person name="Ma J."/>
        </authorList>
    </citation>
    <scope>NUCLEOTIDE SEQUENCE [LARGE SCALE GENOMIC DNA]</scope>
    <source>
        <strain evidence="8 9">CGMCC 1.15824</strain>
    </source>
</reference>
<evidence type="ECO:0000256" key="1">
    <source>
        <dbReference type="ARBA" id="ARBA00004141"/>
    </source>
</evidence>
<dbReference type="PANTHER" id="PTHR23506">
    <property type="entry name" value="GH10249P"/>
    <property type="match status" value="1"/>
</dbReference>
<dbReference type="InterPro" id="IPR011701">
    <property type="entry name" value="MFS"/>
</dbReference>
<keyword evidence="2" id="KW-0813">Transport</keyword>
<feature type="transmembrane region" description="Helical" evidence="6">
    <location>
        <begin position="83"/>
        <end position="101"/>
    </location>
</feature>
<dbReference type="PANTHER" id="PTHR23506:SF23">
    <property type="entry name" value="GH10249P"/>
    <property type="match status" value="1"/>
</dbReference>
<evidence type="ECO:0000256" key="6">
    <source>
        <dbReference type="SAM" id="Phobius"/>
    </source>
</evidence>
<name>A0ABD5QDV7_9EURY</name>
<feature type="transmembrane region" description="Helical" evidence="6">
    <location>
        <begin position="18"/>
        <end position="43"/>
    </location>
</feature>
<dbReference type="EMBL" id="JBHSJG010000034">
    <property type="protein sequence ID" value="MFC4987868.1"/>
    <property type="molecule type" value="Genomic_DNA"/>
</dbReference>
<feature type="transmembrane region" description="Helical" evidence="6">
    <location>
        <begin position="49"/>
        <end position="71"/>
    </location>
</feature>
<feature type="transmembrane region" description="Helical" evidence="6">
    <location>
        <begin position="246"/>
        <end position="263"/>
    </location>
</feature>
<dbReference type="Gene3D" id="1.20.1250.20">
    <property type="entry name" value="MFS general substrate transporter like domains"/>
    <property type="match status" value="2"/>
</dbReference>
<evidence type="ECO:0000259" key="7">
    <source>
        <dbReference type="PROSITE" id="PS50850"/>
    </source>
</evidence>
<accession>A0ABD5QDV7</accession>
<dbReference type="GO" id="GO:0016020">
    <property type="term" value="C:membrane"/>
    <property type="evidence" value="ECO:0007669"/>
    <property type="project" value="UniProtKB-SubCell"/>
</dbReference>
<sequence>MGAGGTQSQLRLFRNPGFAALAVMNFVRGMAFATIIVALALYADLFETSGFVAGLFGTAYAFVRLVLVVPVGRWIDVRDAKRLLVIGLVLQVVVLAGYVFVESALQLVGVRAFQGVSSITVYLAGTAIVGSLGPEGDRGLWVGTYQNVTAFSKLSGDLLGAGLLFFVGFESTWAIFVVLSTLSVGYVLKHLPAEPVPSDDSSSTAGKLLGLLKRRAIMALVAFRFSFSFCKEAVLIFLPVFARLEFGMNALLIGGILAGGRFTKSISQGYIGQLGDRVGRLHWFILVGIVLYAIGTAMIPLAVHADEFIDPVALTVAGREETIPGAFFVLFFCYVLLGIADSLRIPTSVTMFVREGEYQDAVG</sequence>
<feature type="transmembrane region" description="Helical" evidence="6">
    <location>
        <begin position="217"/>
        <end position="240"/>
    </location>
</feature>
<evidence type="ECO:0000313" key="9">
    <source>
        <dbReference type="Proteomes" id="UP001595925"/>
    </source>
</evidence>
<feature type="domain" description="Major facilitator superfamily (MFS) profile" evidence="7">
    <location>
        <begin position="17"/>
        <end position="363"/>
    </location>
</feature>
<feature type="transmembrane region" description="Helical" evidence="6">
    <location>
        <begin position="283"/>
        <end position="303"/>
    </location>
</feature>
<evidence type="ECO:0000256" key="2">
    <source>
        <dbReference type="ARBA" id="ARBA00022448"/>
    </source>
</evidence>
<dbReference type="InterPro" id="IPR036259">
    <property type="entry name" value="MFS_trans_sf"/>
</dbReference>
<evidence type="ECO:0000256" key="4">
    <source>
        <dbReference type="ARBA" id="ARBA00022989"/>
    </source>
</evidence>
<dbReference type="PROSITE" id="PS50850">
    <property type="entry name" value="MFS"/>
    <property type="match status" value="1"/>
</dbReference>
<keyword evidence="9" id="KW-1185">Reference proteome</keyword>
<feature type="non-terminal residue" evidence="8">
    <location>
        <position position="363"/>
    </location>
</feature>
<dbReference type="RefSeq" id="WP_380683000.1">
    <property type="nucleotide sequence ID" value="NZ_JBHSJG010000034.1"/>
</dbReference>
<feature type="transmembrane region" description="Helical" evidence="6">
    <location>
        <begin position="163"/>
        <end position="188"/>
    </location>
</feature>
<keyword evidence="4 6" id="KW-1133">Transmembrane helix</keyword>
<dbReference type="Pfam" id="PF07690">
    <property type="entry name" value="MFS_1"/>
    <property type="match status" value="1"/>
</dbReference>
<dbReference type="Proteomes" id="UP001595925">
    <property type="component" value="Unassembled WGS sequence"/>
</dbReference>
<comment type="subcellular location">
    <subcellularLocation>
        <location evidence="1">Membrane</location>
        <topology evidence="1">Multi-pass membrane protein</topology>
    </subcellularLocation>
</comment>
<protein>
    <submittedName>
        <fullName evidence="8">MFS transporter</fullName>
    </submittedName>
</protein>
<keyword evidence="3 6" id="KW-0812">Transmembrane</keyword>
<gene>
    <name evidence="8" type="ORF">ACFPFO_08900</name>
</gene>
<dbReference type="InterPro" id="IPR050930">
    <property type="entry name" value="MFS_Vesicular_Transporter"/>
</dbReference>